<sequence length="269" mass="29179">MADVFGAAAAAAGVLEQAITMFNLIREAKQRQTDLPVIIDEYMMAVKASKNIVELVKEEPSLVSPNVMASTQGIKNSAFALTEYLSAMHAHLDKGPLRGFAHQLFSGSDNQRQLNAIMDKLARHKMDLTVNIGLVNIGLVQGYGSAIRVNTSAVEELQVRIKALLGEDGANGTVPLMYEDIAKIANVGDDSLEYTETGEPGSGHKTRHIQNNIALKGALQVNAPIGQDIWMHMDMIVVENNIADVGAAQYSYPISSSDFLESLRIMRGR</sequence>
<reference evidence="1" key="1">
    <citation type="submission" date="2022-11" db="EMBL/GenBank/DDBJ databases">
        <title>Genome Sequence of Nemania bipapillata.</title>
        <authorList>
            <person name="Buettner E."/>
        </authorList>
    </citation>
    <scope>NUCLEOTIDE SEQUENCE</scope>
    <source>
        <strain evidence="1">CP14</strain>
    </source>
</reference>
<name>A0ACC2IXG5_9PEZI</name>
<dbReference type="Proteomes" id="UP001153334">
    <property type="component" value="Unassembled WGS sequence"/>
</dbReference>
<organism evidence="1 2">
    <name type="scientific">Nemania bipapillata</name>
    <dbReference type="NCBI Taxonomy" id="110536"/>
    <lineage>
        <taxon>Eukaryota</taxon>
        <taxon>Fungi</taxon>
        <taxon>Dikarya</taxon>
        <taxon>Ascomycota</taxon>
        <taxon>Pezizomycotina</taxon>
        <taxon>Sordariomycetes</taxon>
        <taxon>Xylariomycetidae</taxon>
        <taxon>Xylariales</taxon>
        <taxon>Xylariaceae</taxon>
        <taxon>Nemania</taxon>
    </lineage>
</organism>
<protein>
    <submittedName>
        <fullName evidence="1">Uncharacterized protein</fullName>
    </submittedName>
</protein>
<keyword evidence="2" id="KW-1185">Reference proteome</keyword>
<accession>A0ACC2IXG5</accession>
<evidence type="ECO:0000313" key="2">
    <source>
        <dbReference type="Proteomes" id="UP001153334"/>
    </source>
</evidence>
<gene>
    <name evidence="1" type="ORF">ONZ43_g3239</name>
</gene>
<proteinExistence type="predicted"/>
<comment type="caution">
    <text evidence="1">The sequence shown here is derived from an EMBL/GenBank/DDBJ whole genome shotgun (WGS) entry which is preliminary data.</text>
</comment>
<dbReference type="EMBL" id="JAPESX010000739">
    <property type="protein sequence ID" value="KAJ8119916.1"/>
    <property type="molecule type" value="Genomic_DNA"/>
</dbReference>
<evidence type="ECO:0000313" key="1">
    <source>
        <dbReference type="EMBL" id="KAJ8119916.1"/>
    </source>
</evidence>